<evidence type="ECO:0000256" key="4">
    <source>
        <dbReference type="ARBA" id="ARBA00005570"/>
    </source>
</evidence>
<dbReference type="PROSITE" id="PS51085">
    <property type="entry name" value="2FE2S_FER_2"/>
    <property type="match status" value="1"/>
</dbReference>
<keyword evidence="30" id="KW-0560">Oxidoreductase</keyword>
<evidence type="ECO:0000256" key="19">
    <source>
        <dbReference type="ARBA" id="ARBA00023053"/>
    </source>
</evidence>
<evidence type="ECO:0000256" key="24">
    <source>
        <dbReference type="ARBA" id="ARBA00030032"/>
    </source>
</evidence>
<comment type="catalytic activity">
    <reaction evidence="26 27">
        <text>a ubiquinone + n Na(+)(in) + NADH + H(+) = a ubiquinol + n Na(+)(out) + NAD(+)</text>
        <dbReference type="Rhea" id="RHEA:47748"/>
        <dbReference type="Rhea" id="RHEA-COMP:9565"/>
        <dbReference type="Rhea" id="RHEA-COMP:9566"/>
        <dbReference type="ChEBI" id="CHEBI:15378"/>
        <dbReference type="ChEBI" id="CHEBI:16389"/>
        <dbReference type="ChEBI" id="CHEBI:17976"/>
        <dbReference type="ChEBI" id="CHEBI:29101"/>
        <dbReference type="ChEBI" id="CHEBI:57540"/>
        <dbReference type="ChEBI" id="CHEBI:57945"/>
        <dbReference type="EC" id="7.2.1.1"/>
    </reaction>
</comment>
<evidence type="ECO:0000256" key="20">
    <source>
        <dbReference type="ARBA" id="ARBA00023065"/>
    </source>
</evidence>
<evidence type="ECO:0000256" key="11">
    <source>
        <dbReference type="ARBA" id="ARBA00022630"/>
    </source>
</evidence>
<keyword evidence="27" id="KW-0812">Transmembrane</keyword>
<dbReference type="Gene3D" id="2.40.30.10">
    <property type="entry name" value="Translation factors"/>
    <property type="match status" value="1"/>
</dbReference>
<keyword evidence="18 27" id="KW-0520">NAD</keyword>
<dbReference type="STRING" id="391625.PPSIR1_12038"/>
<dbReference type="Gene3D" id="3.40.50.80">
    <property type="entry name" value="Nucleotide-binding domain of ferredoxin-NADP reductase (FNR) module"/>
    <property type="match status" value="1"/>
</dbReference>
<evidence type="ECO:0000256" key="13">
    <source>
        <dbReference type="ARBA" id="ARBA00022723"/>
    </source>
</evidence>
<keyword evidence="8 27" id="KW-0813">Transport</keyword>
<evidence type="ECO:0000259" key="29">
    <source>
        <dbReference type="PROSITE" id="PS51384"/>
    </source>
</evidence>
<dbReference type="PANTHER" id="PTHR43644">
    <property type="entry name" value="NA(+)-TRANSLOCATING NADH-QUINONE REDUCTASE SUBUNIT"/>
    <property type="match status" value="1"/>
</dbReference>
<evidence type="ECO:0000256" key="1">
    <source>
        <dbReference type="ARBA" id="ARBA00001974"/>
    </source>
</evidence>
<keyword evidence="23 27" id="KW-0739">Sodium transport</keyword>
<dbReference type="GO" id="GO:0009055">
    <property type="term" value="F:electron transfer activity"/>
    <property type="evidence" value="ECO:0007669"/>
    <property type="project" value="UniProtKB-UniRule"/>
</dbReference>
<dbReference type="InterPro" id="IPR010205">
    <property type="entry name" value="NqrF"/>
</dbReference>
<comment type="cofactor">
    <cofactor evidence="1 27">
        <name>FAD</name>
        <dbReference type="ChEBI" id="CHEBI:57692"/>
    </cofactor>
</comment>
<keyword evidence="12 27" id="KW-0001">2Fe-2S</keyword>
<dbReference type="Pfam" id="PF00175">
    <property type="entry name" value="NAD_binding_1"/>
    <property type="match status" value="1"/>
</dbReference>
<evidence type="ECO:0000313" key="30">
    <source>
        <dbReference type="EMBL" id="EDM78711.1"/>
    </source>
</evidence>
<feature type="binding site" evidence="27">
    <location>
        <position position="93"/>
    </location>
    <ligand>
        <name>[2Fe-2S] cluster</name>
        <dbReference type="ChEBI" id="CHEBI:190135"/>
    </ligand>
</feature>
<keyword evidence="11 27" id="KW-0285">Flavoprotein</keyword>
<feature type="transmembrane region" description="Helical" evidence="27">
    <location>
        <begin position="20"/>
        <end position="39"/>
    </location>
</feature>
<evidence type="ECO:0000256" key="25">
    <source>
        <dbReference type="ARBA" id="ARBA00030787"/>
    </source>
</evidence>
<evidence type="ECO:0000256" key="18">
    <source>
        <dbReference type="ARBA" id="ARBA00023027"/>
    </source>
</evidence>
<dbReference type="SUPFAM" id="SSF54292">
    <property type="entry name" value="2Fe-2S ferredoxin-like"/>
    <property type="match status" value="1"/>
</dbReference>
<protein>
    <recommendedName>
        <fullName evidence="7 27">Na(+)-translocating NADH-quinone reductase subunit F</fullName>
        <shortName evidence="27">Na(+)-NQR subunit F</shortName>
        <shortName evidence="27">Na(+)-translocating NQR subunit F</shortName>
        <ecNumber evidence="6 27">7.2.1.1</ecNumber>
    </recommendedName>
    <alternativeName>
        <fullName evidence="25 27">NQR complex subunit F</fullName>
    </alternativeName>
    <alternativeName>
        <fullName evidence="24 27">NQR-1 subunit F</fullName>
    </alternativeName>
</protein>
<keyword evidence="17 27" id="KW-0411">Iron-sulfur</keyword>
<dbReference type="Pfam" id="PF00111">
    <property type="entry name" value="Fer2"/>
    <property type="match status" value="1"/>
</dbReference>
<gene>
    <name evidence="27" type="primary">nqrF</name>
    <name evidence="30" type="ORF">PPSIR1_12038</name>
</gene>
<keyword evidence="14 27" id="KW-0274">FAD</keyword>
<comment type="subcellular location">
    <subcellularLocation>
        <location evidence="3">Cell inner membrane</location>
    </subcellularLocation>
    <subcellularLocation>
        <location evidence="27">Cell membrane</location>
        <topology evidence="27">Single-pass membrane protein</topology>
    </subcellularLocation>
</comment>
<dbReference type="eggNOG" id="COG2871">
    <property type="taxonomic scope" value="Bacteria"/>
</dbReference>
<dbReference type="PROSITE" id="PS51384">
    <property type="entry name" value="FAD_FR"/>
    <property type="match status" value="1"/>
</dbReference>
<evidence type="ECO:0000256" key="8">
    <source>
        <dbReference type="ARBA" id="ARBA00022448"/>
    </source>
</evidence>
<dbReference type="GO" id="GO:0005886">
    <property type="term" value="C:plasma membrane"/>
    <property type="evidence" value="ECO:0007669"/>
    <property type="project" value="UniProtKB-SubCell"/>
</dbReference>
<organism evidence="30 31">
    <name type="scientific">Plesiocystis pacifica SIR-1</name>
    <dbReference type="NCBI Taxonomy" id="391625"/>
    <lineage>
        <taxon>Bacteria</taxon>
        <taxon>Pseudomonadati</taxon>
        <taxon>Myxococcota</taxon>
        <taxon>Polyangia</taxon>
        <taxon>Nannocystales</taxon>
        <taxon>Nannocystaceae</taxon>
        <taxon>Plesiocystis</taxon>
    </lineage>
</organism>
<dbReference type="SUPFAM" id="SSF63380">
    <property type="entry name" value="Riboflavin synthase domain-like"/>
    <property type="match status" value="1"/>
</dbReference>
<evidence type="ECO:0000256" key="12">
    <source>
        <dbReference type="ARBA" id="ARBA00022714"/>
    </source>
</evidence>
<keyword evidence="21 27" id="KW-0830">Ubiquinone</keyword>
<dbReference type="PANTHER" id="PTHR43644:SF1">
    <property type="entry name" value="NAD(P)H-FLAVIN REDUCTASE"/>
    <property type="match status" value="1"/>
</dbReference>
<keyword evidence="27" id="KW-1133">Transmembrane helix</keyword>
<feature type="domain" description="2Fe-2S ferredoxin-type" evidence="28">
    <location>
        <begin position="47"/>
        <end position="141"/>
    </location>
</feature>
<dbReference type="InterPro" id="IPR001433">
    <property type="entry name" value="OxRdtase_FAD/NAD-bd"/>
</dbReference>
<evidence type="ECO:0000256" key="9">
    <source>
        <dbReference type="ARBA" id="ARBA00022475"/>
    </source>
</evidence>
<dbReference type="InterPro" id="IPR008333">
    <property type="entry name" value="Cbr1-like_FAD-bd_dom"/>
</dbReference>
<dbReference type="Gene3D" id="3.10.20.30">
    <property type="match status" value="1"/>
</dbReference>
<evidence type="ECO:0000256" key="14">
    <source>
        <dbReference type="ARBA" id="ARBA00022827"/>
    </source>
</evidence>
<evidence type="ECO:0000256" key="5">
    <source>
        <dbReference type="ARBA" id="ARBA00011309"/>
    </source>
</evidence>
<evidence type="ECO:0000256" key="6">
    <source>
        <dbReference type="ARBA" id="ARBA00013099"/>
    </source>
</evidence>
<keyword evidence="19 27" id="KW-0915">Sodium</keyword>
<accession>A6G5T7</accession>
<dbReference type="FunFam" id="3.40.50.80:FF:000014">
    <property type="entry name" value="Na(+)-translocating NADH-quinone reductase subunit F"/>
    <property type="match status" value="1"/>
</dbReference>
<keyword evidence="16 27" id="KW-0408">Iron</keyword>
<proteinExistence type="inferred from homology"/>
<evidence type="ECO:0000256" key="16">
    <source>
        <dbReference type="ARBA" id="ARBA00023004"/>
    </source>
</evidence>
<feature type="binding site" evidence="27">
    <location>
        <position position="125"/>
    </location>
    <ligand>
        <name>[2Fe-2S] cluster</name>
        <dbReference type="ChEBI" id="CHEBI:190135"/>
    </ligand>
</feature>
<dbReference type="InterPro" id="IPR017927">
    <property type="entry name" value="FAD-bd_FR_type"/>
</dbReference>
<comment type="caution">
    <text evidence="30">The sequence shown here is derived from an EMBL/GenBank/DDBJ whole genome shotgun (WGS) entry which is preliminary data.</text>
</comment>
<evidence type="ECO:0000256" key="15">
    <source>
        <dbReference type="ARBA" id="ARBA00022967"/>
    </source>
</evidence>
<dbReference type="GO" id="GO:0051537">
    <property type="term" value="F:2 iron, 2 sulfur cluster binding"/>
    <property type="evidence" value="ECO:0007669"/>
    <property type="project" value="UniProtKB-KW"/>
</dbReference>
<dbReference type="GO" id="GO:0046872">
    <property type="term" value="F:metal ion binding"/>
    <property type="evidence" value="ECO:0007669"/>
    <property type="project" value="UniProtKB-KW"/>
</dbReference>
<comment type="cofactor">
    <cofactor evidence="27">
        <name>[2Fe-2S] cluster</name>
        <dbReference type="ChEBI" id="CHEBI:190135"/>
    </cofactor>
    <text evidence="27">Binds 1 [2Fe-2S] cluster.</text>
</comment>
<keyword evidence="15 27" id="KW-1278">Translocase</keyword>
<dbReference type="CDD" id="cd00207">
    <property type="entry name" value="fer2"/>
    <property type="match status" value="1"/>
</dbReference>
<dbReference type="NCBIfam" id="TIGR01941">
    <property type="entry name" value="nqrF"/>
    <property type="match status" value="1"/>
</dbReference>
<evidence type="ECO:0000256" key="10">
    <source>
        <dbReference type="ARBA" id="ARBA00022519"/>
    </source>
</evidence>
<feature type="domain" description="FAD-binding FR-type" evidence="29">
    <location>
        <begin position="144"/>
        <end position="284"/>
    </location>
</feature>
<evidence type="ECO:0000313" key="31">
    <source>
        <dbReference type="Proteomes" id="UP000005801"/>
    </source>
</evidence>
<keyword evidence="31" id="KW-1185">Reference proteome</keyword>
<comment type="subunit">
    <text evidence="5 27">Composed of six subunits; NqrA, NqrB, NqrC, NqrD, NqrE and NqrF.</text>
</comment>
<keyword evidence="22 27" id="KW-0472">Membrane</keyword>
<dbReference type="InterPro" id="IPR036010">
    <property type="entry name" value="2Fe-2S_ferredoxin-like_sf"/>
</dbReference>
<dbReference type="InterPro" id="IPR001041">
    <property type="entry name" value="2Fe-2S_ferredoxin-type"/>
</dbReference>
<evidence type="ECO:0000256" key="27">
    <source>
        <dbReference type="HAMAP-Rule" id="MF_00430"/>
    </source>
</evidence>
<keyword evidence="9 27" id="KW-1003">Cell membrane</keyword>
<dbReference type="Proteomes" id="UP000005801">
    <property type="component" value="Unassembled WGS sequence"/>
</dbReference>
<dbReference type="InterPro" id="IPR012675">
    <property type="entry name" value="Beta-grasp_dom_sf"/>
</dbReference>
<evidence type="ECO:0000259" key="28">
    <source>
        <dbReference type="PROSITE" id="PS51085"/>
    </source>
</evidence>
<keyword evidence="20 27" id="KW-0406">Ion transport</keyword>
<evidence type="ECO:0000256" key="22">
    <source>
        <dbReference type="ARBA" id="ARBA00023136"/>
    </source>
</evidence>
<dbReference type="SUPFAM" id="SSF52343">
    <property type="entry name" value="Ferredoxin reductase-like, C-terminal NADP-linked domain"/>
    <property type="match status" value="1"/>
</dbReference>
<evidence type="ECO:0000256" key="2">
    <source>
        <dbReference type="ARBA" id="ARBA00002972"/>
    </source>
</evidence>
<keyword evidence="13 27" id="KW-0479">Metal-binding</keyword>
<dbReference type="HAMAP" id="MF_00430">
    <property type="entry name" value="NqrF"/>
    <property type="match status" value="1"/>
</dbReference>
<evidence type="ECO:0000256" key="3">
    <source>
        <dbReference type="ARBA" id="ARBA00004533"/>
    </source>
</evidence>
<dbReference type="EC" id="7.2.1.1" evidence="6 27"/>
<sequence length="421" mass="47044">MFELNMLLAAELSQGAMVGLSTAMFVGVILALVAVLLVARNSLVNTEDVTILINEDSSKALKIPAGATLLNTLADNKIFIPSACGGMGSCGVCIVHVHEGGGAVLPTEEGWLSRGQIREGCRLACQVKVKQNMEIEVEPEVFSVKKWECTVRSNDNVATFIKELILELPEGEEVPFRAGGYIQIECPPHTVHYKDFDIGEEYRGDWDRFNMWRFTSVVDEDVTRAYSMANYPEEFGIIMLNVRVASPPPRQPDLPPGKMSSYIFNLKEGDKVTISGPYGEFYARETDAEMVFIGGGAGMAPMRSHIFDQFKRIKTERKVSFWYGARSLREAFYIDHFDGIAEEFPNFNWTLALSDPLPEDNWEGPTGFIHAVCRELYLDKHEAPEDCEFYICGPPMMNQAVIQMALELGVEPENVMFDDFG</sequence>
<evidence type="ECO:0000256" key="26">
    <source>
        <dbReference type="ARBA" id="ARBA00048891"/>
    </source>
</evidence>
<dbReference type="AlphaFoldDB" id="A6G5T7"/>
<name>A6G5T7_9BACT</name>
<dbReference type="PIRSF" id="PIRSF000044">
    <property type="entry name" value="Cis_Diol_DH_RD"/>
    <property type="match status" value="1"/>
</dbReference>
<dbReference type="CDD" id="cd06188">
    <property type="entry name" value="NADH_quinone_reductase"/>
    <property type="match status" value="1"/>
</dbReference>
<evidence type="ECO:0000256" key="7">
    <source>
        <dbReference type="ARBA" id="ARBA00019729"/>
    </source>
</evidence>
<comment type="similarity">
    <text evidence="4 27">Belongs to the NqrF family.</text>
</comment>
<evidence type="ECO:0000256" key="17">
    <source>
        <dbReference type="ARBA" id="ARBA00023014"/>
    </source>
</evidence>
<feature type="binding site" evidence="27">
    <location>
        <position position="84"/>
    </location>
    <ligand>
        <name>[2Fe-2S] cluster</name>
        <dbReference type="ChEBI" id="CHEBI:190135"/>
    </ligand>
</feature>
<dbReference type="GO" id="GO:0006814">
    <property type="term" value="P:sodium ion transport"/>
    <property type="evidence" value="ECO:0007669"/>
    <property type="project" value="UniProtKB-UniRule"/>
</dbReference>
<reference evidence="30 31" key="1">
    <citation type="submission" date="2007-06" db="EMBL/GenBank/DDBJ databases">
        <authorList>
            <person name="Shimkets L."/>
            <person name="Ferriera S."/>
            <person name="Johnson J."/>
            <person name="Kravitz S."/>
            <person name="Beeson K."/>
            <person name="Sutton G."/>
            <person name="Rogers Y.-H."/>
            <person name="Friedman R."/>
            <person name="Frazier M."/>
            <person name="Venter J.C."/>
        </authorList>
    </citation>
    <scope>NUCLEOTIDE SEQUENCE [LARGE SCALE GENOMIC DNA]</scope>
    <source>
        <strain evidence="30 31">SIR-1</strain>
    </source>
</reference>
<dbReference type="EMBL" id="ABCS01000027">
    <property type="protein sequence ID" value="EDM78711.1"/>
    <property type="molecule type" value="Genomic_DNA"/>
</dbReference>
<keyword evidence="10" id="KW-0997">Cell inner membrane</keyword>
<dbReference type="GO" id="GO:0016655">
    <property type="term" value="F:oxidoreductase activity, acting on NAD(P)H, quinone or similar compound as acceptor"/>
    <property type="evidence" value="ECO:0007669"/>
    <property type="project" value="InterPro"/>
</dbReference>
<dbReference type="InterPro" id="IPR039261">
    <property type="entry name" value="FNR_nucleotide-bd"/>
</dbReference>
<dbReference type="Pfam" id="PF00970">
    <property type="entry name" value="FAD_binding_6"/>
    <property type="match status" value="1"/>
</dbReference>
<feature type="binding site" evidence="27">
    <location>
        <position position="90"/>
    </location>
    <ligand>
        <name>[2Fe-2S] cluster</name>
        <dbReference type="ChEBI" id="CHEBI:190135"/>
    </ligand>
</feature>
<evidence type="ECO:0000256" key="21">
    <source>
        <dbReference type="ARBA" id="ARBA00023075"/>
    </source>
</evidence>
<evidence type="ECO:0000256" key="23">
    <source>
        <dbReference type="ARBA" id="ARBA00023201"/>
    </source>
</evidence>
<comment type="function">
    <text evidence="2 27">NQR complex catalyzes the reduction of ubiquinone-1 to ubiquinol by two successive reactions, coupled with the transport of Na(+) ions from the cytoplasm to the periplasm. The first step is catalyzed by NqrF, which accepts electrons from NADH and reduces ubiquinone-1 to ubisemiquinone by a one-electron transfer pathway.</text>
</comment>
<dbReference type="InterPro" id="IPR017938">
    <property type="entry name" value="Riboflavin_synthase-like_b-brl"/>
</dbReference>